<sequence length="275" mass="29181">MDIDGKTAIVTGAGSGIGRGLAISLAKSGMNVVLVGHHQPPLDDTAAAILAMGGKSVTVTADVSKLDDVQRVANEAIRAFGAVHLLCNNAGIGPFASTAETTIAEWEWVLSVNLWGVIHGIHVFLPIFEAQGEGHINATASESGLYGTPYLAAYNTSKFAVIGLMQSLARDLRATQSDVTASVLCPGAVKTHILDSARERPDTAQRPVEVSAETHAFRDLVNDAVANGMPPEDVAACVVDGIRKGQFWIFSHDHVPETAFKQSEAMLYERRLIDL</sequence>
<reference evidence="4" key="1">
    <citation type="submission" date="2022-05" db="EMBL/GenBank/DDBJ databases">
        <authorList>
            <person name="Park J.-S."/>
        </authorList>
    </citation>
    <scope>NUCLEOTIDE SEQUENCE</scope>
    <source>
        <strain evidence="4">2012CJ41-6</strain>
    </source>
</reference>
<evidence type="ECO:0000313" key="5">
    <source>
        <dbReference type="Proteomes" id="UP001203880"/>
    </source>
</evidence>
<dbReference type="CDD" id="cd05233">
    <property type="entry name" value="SDR_c"/>
    <property type="match status" value="1"/>
</dbReference>
<dbReference type="PRINTS" id="PR00080">
    <property type="entry name" value="SDRFAMILY"/>
</dbReference>
<keyword evidence="5" id="KW-1185">Reference proteome</keyword>
<dbReference type="EMBL" id="JAMFMB010000064">
    <property type="protein sequence ID" value="MCL6286185.1"/>
    <property type="molecule type" value="Genomic_DNA"/>
</dbReference>
<dbReference type="Pfam" id="PF00106">
    <property type="entry name" value="adh_short"/>
    <property type="match status" value="1"/>
</dbReference>
<dbReference type="InterPro" id="IPR002347">
    <property type="entry name" value="SDR_fam"/>
</dbReference>
<evidence type="ECO:0000313" key="4">
    <source>
        <dbReference type="EMBL" id="MCL6286185.1"/>
    </source>
</evidence>
<dbReference type="InterPro" id="IPR020904">
    <property type="entry name" value="Sc_DH/Rdtase_CS"/>
</dbReference>
<dbReference type="InterPro" id="IPR036291">
    <property type="entry name" value="NAD(P)-bd_dom_sf"/>
</dbReference>
<evidence type="ECO:0000256" key="1">
    <source>
        <dbReference type="ARBA" id="ARBA00006484"/>
    </source>
</evidence>
<dbReference type="PROSITE" id="PS00061">
    <property type="entry name" value="ADH_SHORT"/>
    <property type="match status" value="1"/>
</dbReference>
<accession>A0ABT0Q8P6</accession>
<name>A0ABT0Q8P6_9RHOB</name>
<dbReference type="RefSeq" id="WP_249713668.1">
    <property type="nucleotide sequence ID" value="NZ_JAMFMB010000064.1"/>
</dbReference>
<comment type="similarity">
    <text evidence="1 3">Belongs to the short-chain dehydrogenases/reductases (SDR) family.</text>
</comment>
<keyword evidence="2" id="KW-0560">Oxidoreductase</keyword>
<dbReference type="PANTHER" id="PTHR44196">
    <property type="entry name" value="DEHYDROGENASE/REDUCTASE SDR FAMILY MEMBER 7B"/>
    <property type="match status" value="1"/>
</dbReference>
<evidence type="ECO:0000256" key="2">
    <source>
        <dbReference type="ARBA" id="ARBA00023002"/>
    </source>
</evidence>
<dbReference type="PANTHER" id="PTHR44196:SF1">
    <property type="entry name" value="DEHYDROGENASE_REDUCTASE SDR FAMILY MEMBER 7B"/>
    <property type="match status" value="1"/>
</dbReference>
<organism evidence="4 5">
    <name type="scientific">Ruegeria spongiae</name>
    <dbReference type="NCBI Taxonomy" id="2942209"/>
    <lineage>
        <taxon>Bacteria</taxon>
        <taxon>Pseudomonadati</taxon>
        <taxon>Pseudomonadota</taxon>
        <taxon>Alphaproteobacteria</taxon>
        <taxon>Rhodobacterales</taxon>
        <taxon>Roseobacteraceae</taxon>
        <taxon>Ruegeria</taxon>
    </lineage>
</organism>
<dbReference type="Gene3D" id="3.40.50.720">
    <property type="entry name" value="NAD(P)-binding Rossmann-like Domain"/>
    <property type="match status" value="1"/>
</dbReference>
<protein>
    <submittedName>
        <fullName evidence="4">SDR family NAD(P)-dependent oxidoreductase</fullName>
    </submittedName>
</protein>
<proteinExistence type="inferred from homology"/>
<dbReference type="SUPFAM" id="SSF51735">
    <property type="entry name" value="NAD(P)-binding Rossmann-fold domains"/>
    <property type="match status" value="1"/>
</dbReference>
<gene>
    <name evidence="4" type="ORF">M3P21_22080</name>
</gene>
<evidence type="ECO:0000256" key="3">
    <source>
        <dbReference type="RuleBase" id="RU000363"/>
    </source>
</evidence>
<comment type="caution">
    <text evidence="4">The sequence shown here is derived from an EMBL/GenBank/DDBJ whole genome shotgun (WGS) entry which is preliminary data.</text>
</comment>
<dbReference type="PRINTS" id="PR00081">
    <property type="entry name" value="GDHRDH"/>
</dbReference>
<dbReference type="Proteomes" id="UP001203880">
    <property type="component" value="Unassembled WGS sequence"/>
</dbReference>